<feature type="active site" description="Nucleophile" evidence="4">
    <location>
        <position position="54"/>
    </location>
</feature>
<keyword evidence="7" id="KW-1185">Reference proteome</keyword>
<dbReference type="SUPFAM" id="SSF52151">
    <property type="entry name" value="FabD/lysophospholipase-like"/>
    <property type="match status" value="1"/>
</dbReference>
<evidence type="ECO:0000256" key="2">
    <source>
        <dbReference type="ARBA" id="ARBA00022963"/>
    </source>
</evidence>
<evidence type="ECO:0000256" key="4">
    <source>
        <dbReference type="PROSITE-ProRule" id="PRU01161"/>
    </source>
</evidence>
<comment type="caution">
    <text evidence="6">The sequence shown here is derived from an EMBL/GenBank/DDBJ whole genome shotgun (WGS) entry which is preliminary data.</text>
</comment>
<feature type="domain" description="PNPLA" evidence="5">
    <location>
        <begin position="21"/>
        <end position="187"/>
    </location>
</feature>
<reference evidence="6 7" key="1">
    <citation type="submission" date="2021-08" db="EMBL/GenBank/DDBJ databases">
        <title>Collinsella faecalis sp. nov. isolated from swine faeces.</title>
        <authorList>
            <person name="Oh B.S."/>
            <person name="Lee J.H."/>
        </authorList>
    </citation>
    <scope>NUCLEOTIDE SEQUENCE [LARGE SCALE GENOMIC DNA]</scope>
    <source>
        <strain evidence="6 7">AGMB00827</strain>
    </source>
</reference>
<dbReference type="InterPro" id="IPR037483">
    <property type="entry name" value="YjjU-like"/>
</dbReference>
<dbReference type="Pfam" id="PF01734">
    <property type="entry name" value="Patatin"/>
    <property type="match status" value="1"/>
</dbReference>
<dbReference type="InterPro" id="IPR002641">
    <property type="entry name" value="PNPLA_dom"/>
</dbReference>
<sequence length="298" mass="32979">MNEPKQQTESPEPRRSGGIALVLEGGSYRIQFSSGVLDVLMEHGLAFDACYGVSAGTLAGMSLKSRQIGRSNRISIAFCNDPRYIGARSLLTSGSIVGYDFMFTEVQDHIDPFDAEAFCANPMQLFGTVTNILFGSAEYLPINDPVSDLNIVRASTSLPIVTPPVQIGASSYLDGGIADSVPVEHVLEEAGYDRTLVILTQHRSFVKEPYELPGAARARYTAYPYLIEALLTRHERYNEQREHICDYERAGKAFVIAPEEPVDIGHMEHDPVKLLELYIKGRQAGERYLEEIRTFLGA</sequence>
<evidence type="ECO:0000259" key="5">
    <source>
        <dbReference type="PROSITE" id="PS51635"/>
    </source>
</evidence>
<dbReference type="EMBL" id="JAIMFO010000005">
    <property type="protein sequence ID" value="MBY4797295.1"/>
    <property type="molecule type" value="Genomic_DNA"/>
</dbReference>
<dbReference type="InterPro" id="IPR050301">
    <property type="entry name" value="NTE"/>
</dbReference>
<dbReference type="Pfam" id="PF19890">
    <property type="entry name" value="DUF6363"/>
    <property type="match status" value="1"/>
</dbReference>
<keyword evidence="1 4" id="KW-0378">Hydrolase</keyword>
<organism evidence="6 7">
    <name type="scientific">Collinsella ureilytica</name>
    <dbReference type="NCBI Taxonomy" id="2869515"/>
    <lineage>
        <taxon>Bacteria</taxon>
        <taxon>Bacillati</taxon>
        <taxon>Actinomycetota</taxon>
        <taxon>Coriobacteriia</taxon>
        <taxon>Coriobacteriales</taxon>
        <taxon>Coriobacteriaceae</taxon>
        <taxon>Collinsella</taxon>
    </lineage>
</organism>
<dbReference type="PROSITE" id="PS51635">
    <property type="entry name" value="PNPLA"/>
    <property type="match status" value="1"/>
</dbReference>
<dbReference type="Proteomes" id="UP000700908">
    <property type="component" value="Unassembled WGS sequence"/>
</dbReference>
<protein>
    <submittedName>
        <fullName evidence="6">Patatin family protein</fullName>
    </submittedName>
</protein>
<dbReference type="PANTHER" id="PTHR14226:SF25">
    <property type="entry name" value="PHOSPHOESTERASE"/>
    <property type="match status" value="1"/>
</dbReference>
<keyword evidence="2 4" id="KW-0442">Lipid degradation</keyword>
<accession>A0ABS7MIU8</accession>
<evidence type="ECO:0000313" key="7">
    <source>
        <dbReference type="Proteomes" id="UP000700908"/>
    </source>
</evidence>
<comment type="caution">
    <text evidence="4">Lacks conserved residue(s) required for the propagation of feature annotation.</text>
</comment>
<dbReference type="InterPro" id="IPR045943">
    <property type="entry name" value="DUF6363"/>
</dbReference>
<evidence type="ECO:0000313" key="6">
    <source>
        <dbReference type="EMBL" id="MBY4797295.1"/>
    </source>
</evidence>
<feature type="active site" description="Proton acceptor" evidence="4">
    <location>
        <position position="174"/>
    </location>
</feature>
<dbReference type="PANTHER" id="PTHR14226">
    <property type="entry name" value="NEUROPATHY TARGET ESTERASE/SWISS CHEESE D.MELANOGASTER"/>
    <property type="match status" value="1"/>
</dbReference>
<feature type="short sequence motif" description="DGA/G" evidence="4">
    <location>
        <begin position="174"/>
        <end position="176"/>
    </location>
</feature>
<evidence type="ECO:0000256" key="3">
    <source>
        <dbReference type="ARBA" id="ARBA00023098"/>
    </source>
</evidence>
<gene>
    <name evidence="6" type="ORF">K6V98_02800</name>
</gene>
<feature type="short sequence motif" description="GXSXG" evidence="4">
    <location>
        <begin position="52"/>
        <end position="56"/>
    </location>
</feature>
<evidence type="ECO:0000256" key="1">
    <source>
        <dbReference type="ARBA" id="ARBA00022801"/>
    </source>
</evidence>
<dbReference type="CDD" id="cd07208">
    <property type="entry name" value="Pat_hypo_Ecoli_yjju_like"/>
    <property type="match status" value="1"/>
</dbReference>
<proteinExistence type="predicted"/>
<dbReference type="InterPro" id="IPR016035">
    <property type="entry name" value="Acyl_Trfase/lysoPLipase"/>
</dbReference>
<dbReference type="Gene3D" id="3.40.1090.10">
    <property type="entry name" value="Cytosolic phospholipase A2 catalytic domain"/>
    <property type="match status" value="2"/>
</dbReference>
<dbReference type="RefSeq" id="WP_222199064.1">
    <property type="nucleotide sequence ID" value="NZ_JAIMFO010000005.1"/>
</dbReference>
<name>A0ABS7MIU8_9ACTN</name>
<keyword evidence="3 4" id="KW-0443">Lipid metabolism</keyword>